<evidence type="ECO:0000313" key="3">
    <source>
        <dbReference type="Proteomes" id="UP001497453"/>
    </source>
</evidence>
<dbReference type="SUPFAM" id="SSF52777">
    <property type="entry name" value="CoA-dependent acyltransferases"/>
    <property type="match status" value="1"/>
</dbReference>
<dbReference type="InterPro" id="IPR023213">
    <property type="entry name" value="CAT-like_dom_sf"/>
</dbReference>
<keyword evidence="3" id="KW-1185">Reference proteome</keyword>
<dbReference type="Proteomes" id="UP001497453">
    <property type="component" value="Chromosome 5"/>
</dbReference>
<dbReference type="InterPro" id="IPR050317">
    <property type="entry name" value="Plant_Fungal_Acyltransferase"/>
</dbReference>
<gene>
    <name evidence="2" type="ORF">GFSPODELE1_LOCUS7568</name>
</gene>
<keyword evidence="1" id="KW-0808">Transferase</keyword>
<accession>A0ABP1DQ38</accession>
<dbReference type="Pfam" id="PF02458">
    <property type="entry name" value="Transferase"/>
    <property type="match status" value="1"/>
</dbReference>
<dbReference type="PANTHER" id="PTHR31642">
    <property type="entry name" value="TRICHOTHECENE 3-O-ACETYLTRANSFERASE"/>
    <property type="match status" value="1"/>
</dbReference>
<reference evidence="3" key="1">
    <citation type="submission" date="2024-04" db="EMBL/GenBank/DDBJ databases">
        <authorList>
            <person name="Shaw F."/>
            <person name="Minotto A."/>
        </authorList>
    </citation>
    <scope>NUCLEOTIDE SEQUENCE [LARGE SCALE GENOMIC DNA]</scope>
</reference>
<proteinExistence type="predicted"/>
<evidence type="ECO:0000256" key="1">
    <source>
        <dbReference type="ARBA" id="ARBA00022679"/>
    </source>
</evidence>
<dbReference type="Gene3D" id="3.30.559.10">
    <property type="entry name" value="Chloramphenicol acetyltransferase-like domain"/>
    <property type="match status" value="2"/>
</dbReference>
<dbReference type="PANTHER" id="PTHR31642:SF310">
    <property type="entry name" value="FATTY ALCOHOL:CAFFEOYL-COA ACYLTRANSFERASE"/>
    <property type="match status" value="1"/>
</dbReference>
<evidence type="ECO:0000313" key="2">
    <source>
        <dbReference type="EMBL" id="CAL1709916.1"/>
    </source>
</evidence>
<protein>
    <submittedName>
        <fullName evidence="2">Uncharacterized protein</fullName>
    </submittedName>
</protein>
<name>A0ABP1DQ38_9APHY</name>
<organism evidence="2 3">
    <name type="scientific">Somion occarium</name>
    <dbReference type="NCBI Taxonomy" id="3059160"/>
    <lineage>
        <taxon>Eukaryota</taxon>
        <taxon>Fungi</taxon>
        <taxon>Dikarya</taxon>
        <taxon>Basidiomycota</taxon>
        <taxon>Agaricomycotina</taxon>
        <taxon>Agaricomycetes</taxon>
        <taxon>Polyporales</taxon>
        <taxon>Cerrenaceae</taxon>
        <taxon>Somion</taxon>
    </lineage>
</organism>
<dbReference type="EMBL" id="OZ037948">
    <property type="protein sequence ID" value="CAL1709916.1"/>
    <property type="molecule type" value="Genomic_DNA"/>
</dbReference>
<sequence>MSVQTCVVRPMLPTRCGDQKTLLYPPTDTLVMSFTMQGLWVLPTFIDIEQWKQALAKTLSIFPPAAGRLRKKPDTASGKGDIYLELNNNGITVSLVDDYTTERFPMVNVVVHPEEMEPWIDQIPQETIDSDEPLLRFKFTRLHKTGQMIYTAAWLHALGDGFTMNLFMRYLAHFYRGESTSSLPLPAITKVFLPPPPSDPALADKILPLMKHLRDAKPLEELVPALMASETRTVPVYISFTAEQLQLLAKRAVSAMPDSKTGRLGKVDVAIAYLVLHYNRVLGEVHPEQEKVDTIVNTIDYRGNPAFAPTAMFGNCAITLTCPSFTLPPLPPNAGPRDKELHFDRCLATIASSIRAGTNQSRDPKFLAPYLQWHSELCRRCYQEGKYQYILPITDREITFNSSHAVNWRKCGDFYESGSEWADTKYTRFHTSSVIERYIRIFPANPAWIGENGAHGAKGVGEGKWDHSLDGGIEAAFRLDKSIADTFQARIKQELQQGVGRTFAQL</sequence>